<organism evidence="1 2">
    <name type="scientific">Mariprofundus ferrinatatus</name>
    <dbReference type="NCBI Taxonomy" id="1921087"/>
    <lineage>
        <taxon>Bacteria</taxon>
        <taxon>Pseudomonadati</taxon>
        <taxon>Pseudomonadota</taxon>
        <taxon>Candidatius Mariprofundia</taxon>
        <taxon>Mariprofundales</taxon>
        <taxon>Mariprofundaceae</taxon>
        <taxon>Mariprofundus</taxon>
    </lineage>
</organism>
<accession>A0A2K8L2V1</accession>
<dbReference type="InterPro" id="IPR036748">
    <property type="entry name" value="MTH938-like_sf"/>
</dbReference>
<dbReference type="InterPro" id="IPR007523">
    <property type="entry name" value="NDUFAF3/AAMDC"/>
</dbReference>
<gene>
    <name evidence="1" type="ORF">Ga0123462_0790</name>
</gene>
<dbReference type="KEGG" id="mfn:Ga0123462_0790"/>
<dbReference type="Proteomes" id="UP000231637">
    <property type="component" value="Chromosome"/>
</dbReference>
<dbReference type="SUPFAM" id="SSF64076">
    <property type="entry name" value="MTH938-like"/>
    <property type="match status" value="1"/>
</dbReference>
<dbReference type="OrthoDB" id="9800373at2"/>
<protein>
    <submittedName>
        <fullName evidence="1">Putative conserved protein, contains Mth938-like domain</fullName>
    </submittedName>
</protein>
<dbReference type="AlphaFoldDB" id="A0A2K8L2V1"/>
<sequence length="129" mass="14019">MKGDISPQLPGGTLLFTGYDDNQISINQRPYQSGLYIHGNEISAPWGPDCFSELSTDHLAPLLQPAPEVLILGTGRQTIFPSAELLDFVASFHVGFECMDSRSAARTYNILVAEGRTVSAALLLPNARR</sequence>
<reference evidence="1 2" key="1">
    <citation type="submission" date="2016-12" db="EMBL/GenBank/DDBJ databases">
        <title>Isolation and genomic insights into novel planktonic Zetaproteobacteria from stratified waters of the Chesapeake Bay.</title>
        <authorList>
            <person name="McAllister S.M."/>
            <person name="Kato S."/>
            <person name="Chan C.S."/>
            <person name="Chiu B.K."/>
            <person name="Field E.K."/>
        </authorList>
    </citation>
    <scope>NUCLEOTIDE SEQUENCE [LARGE SCALE GENOMIC DNA]</scope>
    <source>
        <strain evidence="1 2">CP-8</strain>
    </source>
</reference>
<dbReference type="PANTHER" id="PTHR21192">
    <property type="entry name" value="NUCLEAR PROTEIN E3-3"/>
    <property type="match status" value="1"/>
</dbReference>
<keyword evidence="2" id="KW-1185">Reference proteome</keyword>
<dbReference type="Pfam" id="PF04430">
    <property type="entry name" value="DUF498"/>
    <property type="match status" value="1"/>
</dbReference>
<evidence type="ECO:0000313" key="2">
    <source>
        <dbReference type="Proteomes" id="UP000231637"/>
    </source>
</evidence>
<evidence type="ECO:0000313" key="1">
    <source>
        <dbReference type="EMBL" id="ATX81660.1"/>
    </source>
</evidence>
<dbReference type="RefSeq" id="WP_100265096.1">
    <property type="nucleotide sequence ID" value="NZ_CP018800.1"/>
</dbReference>
<dbReference type="PANTHER" id="PTHR21192:SF2">
    <property type="entry name" value="NADH DEHYDROGENASE [UBIQUINONE] 1 ALPHA SUBCOMPLEX ASSEMBLY FACTOR 3"/>
    <property type="match status" value="1"/>
</dbReference>
<dbReference type="Gene3D" id="3.40.1230.10">
    <property type="entry name" value="MTH938-like"/>
    <property type="match status" value="1"/>
</dbReference>
<dbReference type="EMBL" id="CP018800">
    <property type="protein sequence ID" value="ATX81660.1"/>
    <property type="molecule type" value="Genomic_DNA"/>
</dbReference>
<name>A0A2K8L2V1_9PROT</name>
<proteinExistence type="predicted"/>